<comment type="caution">
    <text evidence="3">The sequence shown here is derived from an EMBL/GenBank/DDBJ whole genome shotgun (WGS) entry which is preliminary data.</text>
</comment>
<keyword evidence="2" id="KW-0812">Transmembrane</keyword>
<feature type="transmembrane region" description="Helical" evidence="2">
    <location>
        <begin position="12"/>
        <end position="35"/>
    </location>
</feature>
<accession>A0A9N7UUN2</accession>
<feature type="region of interest" description="Disordered" evidence="1">
    <location>
        <begin position="122"/>
        <end position="163"/>
    </location>
</feature>
<keyword evidence="4" id="KW-1185">Reference proteome</keyword>
<evidence type="ECO:0000256" key="1">
    <source>
        <dbReference type="SAM" id="MobiDB-lite"/>
    </source>
</evidence>
<organism evidence="3 4">
    <name type="scientific">Pleuronectes platessa</name>
    <name type="common">European plaice</name>
    <dbReference type="NCBI Taxonomy" id="8262"/>
    <lineage>
        <taxon>Eukaryota</taxon>
        <taxon>Metazoa</taxon>
        <taxon>Chordata</taxon>
        <taxon>Craniata</taxon>
        <taxon>Vertebrata</taxon>
        <taxon>Euteleostomi</taxon>
        <taxon>Actinopterygii</taxon>
        <taxon>Neopterygii</taxon>
        <taxon>Teleostei</taxon>
        <taxon>Neoteleostei</taxon>
        <taxon>Acanthomorphata</taxon>
        <taxon>Carangaria</taxon>
        <taxon>Pleuronectiformes</taxon>
        <taxon>Pleuronectoidei</taxon>
        <taxon>Pleuronectidae</taxon>
        <taxon>Pleuronectes</taxon>
    </lineage>
</organism>
<evidence type="ECO:0000313" key="3">
    <source>
        <dbReference type="EMBL" id="CAB1437419.1"/>
    </source>
</evidence>
<evidence type="ECO:0000313" key="4">
    <source>
        <dbReference type="Proteomes" id="UP001153269"/>
    </source>
</evidence>
<gene>
    <name evidence="3" type="ORF">PLEPLA_LOCUS25402</name>
</gene>
<keyword evidence="2" id="KW-1133">Transmembrane helix</keyword>
<feature type="compositionally biased region" description="Basic and acidic residues" evidence="1">
    <location>
        <begin position="134"/>
        <end position="150"/>
    </location>
</feature>
<proteinExistence type="predicted"/>
<reference evidence="3" key="1">
    <citation type="submission" date="2020-03" db="EMBL/GenBank/DDBJ databases">
        <authorList>
            <person name="Weist P."/>
        </authorList>
    </citation>
    <scope>NUCLEOTIDE SEQUENCE</scope>
</reference>
<evidence type="ECO:0000256" key="2">
    <source>
        <dbReference type="SAM" id="Phobius"/>
    </source>
</evidence>
<dbReference type="EMBL" id="CADEAL010002024">
    <property type="protein sequence ID" value="CAB1437419.1"/>
    <property type="molecule type" value="Genomic_DNA"/>
</dbReference>
<sequence>MVKHSRLKERRFPVQILVQPAGSFCVKVFLCLWVFSGYFRFRPQFEPVQPETPLVLQVPASVRSTEQISSVTAPVFFTKTARQKQLKSLKPIPRLNLIQGSGVQRERGRGIECKRVQGVGEQDGGEEVMYQTQDTKKQNKHEEKEKDYRTRMTHLPQGPTVPL</sequence>
<keyword evidence="2" id="KW-0472">Membrane</keyword>
<dbReference type="AlphaFoldDB" id="A0A9N7UUN2"/>
<name>A0A9N7UUN2_PLEPL</name>
<protein>
    <submittedName>
        <fullName evidence="3">Uncharacterized protein</fullName>
    </submittedName>
</protein>
<dbReference type="Proteomes" id="UP001153269">
    <property type="component" value="Unassembled WGS sequence"/>
</dbReference>